<comment type="caution">
    <text evidence="2">The sequence shown here is derived from an EMBL/GenBank/DDBJ whole genome shotgun (WGS) entry which is preliminary data.</text>
</comment>
<dbReference type="Proteomes" id="UP001432027">
    <property type="component" value="Unassembled WGS sequence"/>
</dbReference>
<evidence type="ECO:0000256" key="1">
    <source>
        <dbReference type="SAM" id="Phobius"/>
    </source>
</evidence>
<keyword evidence="3" id="KW-1185">Reference proteome</keyword>
<feature type="transmembrane region" description="Helical" evidence="1">
    <location>
        <begin position="20"/>
        <end position="43"/>
    </location>
</feature>
<dbReference type="AlphaFoldDB" id="A0AAV5SFY3"/>
<feature type="non-terminal residue" evidence="2">
    <location>
        <position position="1"/>
    </location>
</feature>
<reference evidence="2" key="1">
    <citation type="submission" date="2023-10" db="EMBL/GenBank/DDBJ databases">
        <title>Genome assembly of Pristionchus species.</title>
        <authorList>
            <person name="Yoshida K."/>
            <person name="Sommer R.J."/>
        </authorList>
    </citation>
    <scope>NUCLEOTIDE SEQUENCE</scope>
    <source>
        <strain evidence="2">RS0144</strain>
    </source>
</reference>
<name>A0AAV5SFY3_9BILA</name>
<keyword evidence="1" id="KW-0812">Transmembrane</keyword>
<organism evidence="2 3">
    <name type="scientific">Pristionchus entomophagus</name>
    <dbReference type="NCBI Taxonomy" id="358040"/>
    <lineage>
        <taxon>Eukaryota</taxon>
        <taxon>Metazoa</taxon>
        <taxon>Ecdysozoa</taxon>
        <taxon>Nematoda</taxon>
        <taxon>Chromadorea</taxon>
        <taxon>Rhabditida</taxon>
        <taxon>Rhabditina</taxon>
        <taxon>Diplogasteromorpha</taxon>
        <taxon>Diplogasteroidea</taxon>
        <taxon>Neodiplogasteridae</taxon>
        <taxon>Pristionchus</taxon>
    </lineage>
</organism>
<evidence type="ECO:0000313" key="2">
    <source>
        <dbReference type="EMBL" id="GMS80324.1"/>
    </source>
</evidence>
<keyword evidence="1" id="KW-1133">Transmembrane helix</keyword>
<proteinExistence type="predicted"/>
<evidence type="ECO:0000313" key="3">
    <source>
        <dbReference type="Proteomes" id="UP001432027"/>
    </source>
</evidence>
<feature type="non-terminal residue" evidence="2">
    <location>
        <position position="128"/>
    </location>
</feature>
<dbReference type="EMBL" id="BTSX01000001">
    <property type="protein sequence ID" value="GMS80324.1"/>
    <property type="molecule type" value="Genomic_DNA"/>
</dbReference>
<gene>
    <name evidence="2" type="ORF">PENTCL1PPCAC_2499</name>
</gene>
<protein>
    <submittedName>
        <fullName evidence="2">Uncharacterized protein</fullName>
    </submittedName>
</protein>
<keyword evidence="1" id="KW-0472">Membrane</keyword>
<accession>A0AAV5SFY3</accession>
<sequence>TTEIIVVDEPISSNAKTIGFFSLIVIGGVGIGMVAILMCCCWIEKRRLRRLATEMSDRPQEIGVHQVNRPLILENNGCAEVPFDLPSSGIRPVIERILPDPFSPIKYISTPFNSESPERFESLSTIYT</sequence>